<organism evidence="2 3">
    <name type="scientific">Salicibibacter halophilus</name>
    <dbReference type="NCBI Taxonomy" id="2502791"/>
    <lineage>
        <taxon>Bacteria</taxon>
        <taxon>Bacillati</taxon>
        <taxon>Bacillota</taxon>
        <taxon>Bacilli</taxon>
        <taxon>Bacillales</taxon>
        <taxon>Bacillaceae</taxon>
        <taxon>Salicibibacter</taxon>
    </lineage>
</organism>
<dbReference type="InterPro" id="IPR033470">
    <property type="entry name" value="FakA-like_C"/>
</dbReference>
<protein>
    <submittedName>
        <fullName evidence="2">DAK2 domain-containing protein</fullName>
    </submittedName>
</protein>
<dbReference type="Pfam" id="PF21645">
    <property type="entry name" value="FakA-like_M"/>
    <property type="match status" value="1"/>
</dbReference>
<feature type="domain" description="DhaL" evidence="1">
    <location>
        <begin position="8"/>
        <end position="200"/>
    </location>
</feature>
<dbReference type="SUPFAM" id="SSF101473">
    <property type="entry name" value="DhaL-like"/>
    <property type="match status" value="1"/>
</dbReference>
<dbReference type="PANTHER" id="PTHR33434:SF4">
    <property type="entry name" value="PHOSPHATASE PROTEIN"/>
    <property type="match status" value="1"/>
</dbReference>
<dbReference type="Gene3D" id="1.25.40.340">
    <property type="match status" value="1"/>
</dbReference>
<name>A0A514LFD6_9BACI</name>
<dbReference type="EMBL" id="CP035485">
    <property type="protein sequence ID" value="QDI90559.1"/>
    <property type="molecule type" value="Genomic_DNA"/>
</dbReference>
<dbReference type="SMART" id="SM01120">
    <property type="entry name" value="Dak2"/>
    <property type="match status" value="1"/>
</dbReference>
<dbReference type="InterPro" id="IPR019986">
    <property type="entry name" value="YloV-like"/>
</dbReference>
<proteinExistence type="predicted"/>
<accession>A0A514LFD6</accession>
<dbReference type="AlphaFoldDB" id="A0A514LFD6"/>
<dbReference type="NCBIfam" id="TIGR03599">
    <property type="entry name" value="YloV"/>
    <property type="match status" value="1"/>
</dbReference>
<dbReference type="Pfam" id="PF13684">
    <property type="entry name" value="FakA-like_C"/>
    <property type="match status" value="1"/>
</dbReference>
<dbReference type="GO" id="GO:0006071">
    <property type="term" value="P:glycerol metabolic process"/>
    <property type="evidence" value="ECO:0007669"/>
    <property type="project" value="InterPro"/>
</dbReference>
<dbReference type="InterPro" id="IPR048394">
    <property type="entry name" value="FakA-like_M"/>
</dbReference>
<evidence type="ECO:0000313" key="3">
    <source>
        <dbReference type="Proteomes" id="UP000319756"/>
    </source>
</evidence>
<dbReference type="InterPro" id="IPR036117">
    <property type="entry name" value="DhaL_dom_sf"/>
</dbReference>
<dbReference type="InterPro" id="IPR050270">
    <property type="entry name" value="DegV_domain_contain"/>
</dbReference>
<dbReference type="PROSITE" id="PS51480">
    <property type="entry name" value="DHAL"/>
    <property type="match status" value="1"/>
</dbReference>
<dbReference type="Proteomes" id="UP000319756">
    <property type="component" value="Chromosome"/>
</dbReference>
<evidence type="ECO:0000259" key="1">
    <source>
        <dbReference type="PROSITE" id="PS51480"/>
    </source>
</evidence>
<dbReference type="SMART" id="SM01121">
    <property type="entry name" value="Dak1_2"/>
    <property type="match status" value="1"/>
</dbReference>
<dbReference type="GO" id="GO:0004371">
    <property type="term" value="F:glycerone kinase activity"/>
    <property type="evidence" value="ECO:0007669"/>
    <property type="project" value="InterPro"/>
</dbReference>
<dbReference type="PANTHER" id="PTHR33434">
    <property type="entry name" value="DEGV DOMAIN-CONTAINING PROTEIN DR_1986-RELATED"/>
    <property type="match status" value="1"/>
</dbReference>
<sequence>MSTKIDGKTLIDMFAEGAHVLDQHSERVDALNVFPVPDGDTGTNMSLTINSGVKEMKQGEDMRTSAVAKRFSKGLLMGARGNSGVILSQLFRGFAKGIEKKDEIDGHALASALENGVDTAYRAVMKPVEGTILSVAKDAAKAARKEARKHNDADAVLEKALDELRRSLERTPDLLPVLKEVGVVDSGGQGLLHICEGMLAGLRGESTADHVKDAKEQSSMENLVEAEHHHIQGDIAPEDIEFGYCTEVMIRFDDEKTKENPFDEDEFRTTLSEHGDSLLVVSDEDLVKIHIHVEYPGAVMDEAQKYGELINVKIDNMREQQAELSSDMHKEATETGGQAEKKSTYAVIAVTMGSGVQELFESLGVDEVVEGGQTMNPSTEQIIDAINKTNAEHVFLIPNNGNIVMTAEQAADVFEDLDVRVIPTKSVPQGLGAMFAFNEEEDVAANEEAMKEGISTVKSAQVTTSIRDTTIEGIEIKENDFMGIVEGKIVSAGETLEETLKKMADALIDDEIEMLTIIAGEDAEEACTEALASHVEAHYEDVETEIHDGKQPIYHYILSAE</sequence>
<keyword evidence="3" id="KW-1185">Reference proteome</keyword>
<dbReference type="InterPro" id="IPR004007">
    <property type="entry name" value="DhaL_dom"/>
</dbReference>
<dbReference type="KEGG" id="sale:EPH95_04655"/>
<dbReference type="OrthoDB" id="9760324at2"/>
<gene>
    <name evidence="2" type="ORF">EPH95_04655</name>
</gene>
<dbReference type="Pfam" id="PF02734">
    <property type="entry name" value="Dak2"/>
    <property type="match status" value="1"/>
</dbReference>
<evidence type="ECO:0000313" key="2">
    <source>
        <dbReference type="EMBL" id="QDI90559.1"/>
    </source>
</evidence>
<reference evidence="3" key="1">
    <citation type="submission" date="2019-01" db="EMBL/GenBank/DDBJ databases">
        <title>Genomic analysis of Salicibibacter sp. NKC3-5.</title>
        <authorList>
            <person name="Oh Y.J."/>
        </authorList>
    </citation>
    <scope>NUCLEOTIDE SEQUENCE [LARGE SCALE GENOMIC DNA]</scope>
    <source>
        <strain evidence="3">NKC3-5</strain>
    </source>
</reference>